<evidence type="ECO:0000256" key="1">
    <source>
        <dbReference type="SAM" id="MobiDB-lite"/>
    </source>
</evidence>
<organism evidence="2">
    <name type="scientific">Anopheles atroparvus</name>
    <name type="common">European mosquito</name>
    <dbReference type="NCBI Taxonomy" id="41427"/>
    <lineage>
        <taxon>Eukaryota</taxon>
        <taxon>Metazoa</taxon>
        <taxon>Ecdysozoa</taxon>
        <taxon>Arthropoda</taxon>
        <taxon>Hexapoda</taxon>
        <taxon>Insecta</taxon>
        <taxon>Pterygota</taxon>
        <taxon>Neoptera</taxon>
        <taxon>Endopterygota</taxon>
        <taxon>Diptera</taxon>
        <taxon>Nematocera</taxon>
        <taxon>Culicoidea</taxon>
        <taxon>Culicidae</taxon>
        <taxon>Anophelinae</taxon>
        <taxon>Anopheles</taxon>
    </lineage>
</organism>
<feature type="compositionally biased region" description="Low complexity" evidence="1">
    <location>
        <begin position="1"/>
        <end position="19"/>
    </location>
</feature>
<feature type="compositionally biased region" description="Pro residues" evidence="1">
    <location>
        <begin position="93"/>
        <end position="113"/>
    </location>
</feature>
<proteinExistence type="predicted"/>
<accession>A0A182JFH3</accession>
<sequence>MVPGTPGLLGRRPDGPGTPSMSAASASAERFGCRCAAWDTGPLGRVADSLAASIDGGNPPPPPAPSGVPAAAAAAGLCNRWLPRAGTSRARGPQPPPVVAPPAPPTPPPPAPPATTLSREMTGLTLSGWRRGCGWAVAELPACGPSSSSVGELSRALARAASPLSTGRAFQPPPFRGLIPPTGPRAGWLWLLPLLFDWLLLVSGPPPAFDRLTAAGLRWAWPGVAAGVARFAGDELEIDDGSLGFTSNSTALSLTLLTGLLHAGPNEVSPPRAPVSGAGPPVLVPPVISADVDAHGEDVSFGGVLVWARSCSFALRTVASASPDIVGLDWTIGYTTENRPLLTLKTQEVCQSQRVPPDSNRAREAVFDTSLLPDDTSL</sequence>
<name>A0A182JFH3_ANOAO</name>
<dbReference type="AlphaFoldDB" id="A0A182JFH3"/>
<protein>
    <submittedName>
        <fullName evidence="2">Uncharacterized protein</fullName>
    </submittedName>
</protein>
<evidence type="ECO:0000313" key="2">
    <source>
        <dbReference type="EnsemblMetazoa" id="AATE017097-PA.1"/>
    </source>
</evidence>
<dbReference type="EnsemblMetazoa" id="AATE017097-RA">
    <property type="protein sequence ID" value="AATE017097-PA.1"/>
    <property type="gene ID" value="AATE017097"/>
</dbReference>
<feature type="region of interest" description="Disordered" evidence="1">
    <location>
        <begin position="51"/>
        <end position="71"/>
    </location>
</feature>
<reference evidence="2" key="1">
    <citation type="submission" date="2022-08" db="UniProtKB">
        <authorList>
            <consortium name="EnsemblMetazoa"/>
        </authorList>
    </citation>
    <scope>IDENTIFICATION</scope>
    <source>
        <strain evidence="2">EBRO</strain>
    </source>
</reference>
<feature type="region of interest" description="Disordered" evidence="1">
    <location>
        <begin position="84"/>
        <end position="118"/>
    </location>
</feature>
<feature type="region of interest" description="Disordered" evidence="1">
    <location>
        <begin position="1"/>
        <end position="23"/>
    </location>
</feature>
<dbReference type="VEuPathDB" id="VectorBase:AATE017097"/>